<dbReference type="Pfam" id="PF13181">
    <property type="entry name" value="TPR_8"/>
    <property type="match status" value="3"/>
</dbReference>
<dbReference type="EMBL" id="JYDT01000061">
    <property type="protein sequence ID" value="KRY87117.1"/>
    <property type="molecule type" value="Genomic_DNA"/>
</dbReference>
<evidence type="ECO:0000256" key="3">
    <source>
        <dbReference type="ARBA" id="ARBA00022737"/>
    </source>
</evidence>
<dbReference type="SMART" id="SM00028">
    <property type="entry name" value="TPR"/>
    <property type="match status" value="6"/>
</dbReference>
<feature type="repeat" description="TPR" evidence="6">
    <location>
        <begin position="163"/>
        <end position="196"/>
    </location>
</feature>
<evidence type="ECO:0000256" key="7">
    <source>
        <dbReference type="SAM" id="Coils"/>
    </source>
</evidence>
<dbReference type="Pfam" id="PF12796">
    <property type="entry name" value="Ank_2"/>
    <property type="match status" value="1"/>
</dbReference>
<dbReference type="PANTHER" id="PTHR46358:SF1">
    <property type="entry name" value="TONSOKU-LIKE PROTEIN"/>
    <property type="match status" value="1"/>
</dbReference>
<dbReference type="GO" id="GO:0043596">
    <property type="term" value="C:nuclear replication fork"/>
    <property type="evidence" value="ECO:0007669"/>
    <property type="project" value="TreeGrafter"/>
</dbReference>
<comment type="caution">
    <text evidence="9">The sequence shown here is derived from an EMBL/GenBank/DDBJ whole genome shotgun (WGS) entry which is preliminary data.</text>
</comment>
<dbReference type="InterPro" id="IPR019734">
    <property type="entry name" value="TPR_rpt"/>
</dbReference>
<feature type="region of interest" description="Disordered" evidence="8">
    <location>
        <begin position="816"/>
        <end position="860"/>
    </location>
</feature>
<comment type="subcellular location">
    <subcellularLocation>
        <location evidence="1">Nucleus</location>
    </subcellularLocation>
</comment>
<dbReference type="OrthoDB" id="4772757at2759"/>
<evidence type="ECO:0000256" key="4">
    <source>
        <dbReference type="ARBA" id="ARBA00023242"/>
    </source>
</evidence>
<evidence type="ECO:0000256" key="5">
    <source>
        <dbReference type="PROSITE-ProRule" id="PRU00023"/>
    </source>
</evidence>
<dbReference type="InterPro" id="IPR002110">
    <property type="entry name" value="Ankyrin_rpt"/>
</dbReference>
<keyword evidence="6" id="KW-0802">TPR repeat</keyword>
<dbReference type="PANTHER" id="PTHR46358">
    <property type="entry name" value="TONSOKU-LIKE PROTEIN"/>
    <property type="match status" value="1"/>
</dbReference>
<evidence type="ECO:0000313" key="9">
    <source>
        <dbReference type="EMBL" id="KRY87117.1"/>
    </source>
</evidence>
<dbReference type="SMART" id="SM00248">
    <property type="entry name" value="ANK"/>
    <property type="match status" value="3"/>
</dbReference>
<keyword evidence="7" id="KW-0175">Coiled coil</keyword>
<dbReference type="Gene3D" id="1.25.40.20">
    <property type="entry name" value="Ankyrin repeat-containing domain"/>
    <property type="match status" value="1"/>
</dbReference>
<dbReference type="SUPFAM" id="SSF48403">
    <property type="entry name" value="Ankyrin repeat"/>
    <property type="match status" value="1"/>
</dbReference>
<feature type="compositionally biased region" description="Polar residues" evidence="8">
    <location>
        <begin position="491"/>
        <end position="502"/>
    </location>
</feature>
<feature type="coiled-coil region" evidence="7">
    <location>
        <begin position="1"/>
        <end position="61"/>
    </location>
</feature>
<evidence type="ECO:0000256" key="1">
    <source>
        <dbReference type="ARBA" id="ARBA00004123"/>
    </source>
</evidence>
<proteinExistence type="predicted"/>
<keyword evidence="4" id="KW-0539">Nucleus</keyword>
<name>A0A0V1FM80_TRIPS</name>
<organism evidence="9 10">
    <name type="scientific">Trichinella pseudospiralis</name>
    <name type="common">Parasitic roundworm</name>
    <dbReference type="NCBI Taxonomy" id="6337"/>
    <lineage>
        <taxon>Eukaryota</taxon>
        <taxon>Metazoa</taxon>
        <taxon>Ecdysozoa</taxon>
        <taxon>Nematoda</taxon>
        <taxon>Enoplea</taxon>
        <taxon>Dorylaimia</taxon>
        <taxon>Trichinellida</taxon>
        <taxon>Trichinellidae</taxon>
        <taxon>Trichinella</taxon>
    </lineage>
</organism>
<dbReference type="InterPro" id="IPR011990">
    <property type="entry name" value="TPR-like_helical_dom_sf"/>
</dbReference>
<dbReference type="InterPro" id="IPR032675">
    <property type="entry name" value="LRR_dom_sf"/>
</dbReference>
<dbReference type="SUPFAM" id="SSF52047">
    <property type="entry name" value="RNI-like"/>
    <property type="match status" value="1"/>
</dbReference>
<feature type="repeat" description="TPR" evidence="6">
    <location>
        <begin position="353"/>
        <end position="386"/>
    </location>
</feature>
<keyword evidence="10" id="KW-1185">Reference proteome</keyword>
<dbReference type="InterPro" id="IPR036770">
    <property type="entry name" value="Ankyrin_rpt-contain_sf"/>
</dbReference>
<protein>
    <submittedName>
        <fullName evidence="9">Tonsoku-like protein</fullName>
    </submittedName>
</protein>
<reference evidence="9 10" key="1">
    <citation type="submission" date="2015-01" db="EMBL/GenBank/DDBJ databases">
        <title>Evolution of Trichinella species and genotypes.</title>
        <authorList>
            <person name="Korhonen P.K."/>
            <person name="Edoardo P."/>
            <person name="Giuseppe L.R."/>
            <person name="Gasser R.B."/>
        </authorList>
    </citation>
    <scope>NUCLEOTIDE SEQUENCE [LARGE SCALE GENOMIC DNA]</scope>
    <source>
        <strain evidence="9">ISS470</strain>
    </source>
</reference>
<gene>
    <name evidence="9" type="primary">TONSL</name>
    <name evidence="9" type="ORF">T4D_14929</name>
</gene>
<keyword evidence="3" id="KW-0677">Repeat</keyword>
<dbReference type="GO" id="GO:0000724">
    <property type="term" value="P:double-strand break repair via homologous recombination"/>
    <property type="evidence" value="ECO:0007669"/>
    <property type="project" value="TreeGrafter"/>
</dbReference>
<dbReference type="PROSITE" id="PS50297">
    <property type="entry name" value="ANK_REP_REGION"/>
    <property type="match status" value="2"/>
</dbReference>
<dbReference type="SUPFAM" id="SSF48452">
    <property type="entry name" value="TPR-like"/>
    <property type="match status" value="2"/>
</dbReference>
<feature type="repeat" description="TPR" evidence="6">
    <location>
        <begin position="28"/>
        <end position="61"/>
    </location>
</feature>
<evidence type="ECO:0000256" key="2">
    <source>
        <dbReference type="ARBA" id="ARBA00022614"/>
    </source>
</evidence>
<dbReference type="Proteomes" id="UP000054995">
    <property type="component" value="Unassembled WGS sequence"/>
</dbReference>
<dbReference type="PROSITE" id="PS50005">
    <property type="entry name" value="TPR"/>
    <property type="match status" value="4"/>
</dbReference>
<dbReference type="Gene3D" id="1.25.40.10">
    <property type="entry name" value="Tetratricopeptide repeat domain"/>
    <property type="match status" value="2"/>
</dbReference>
<feature type="compositionally biased region" description="Basic and acidic residues" evidence="8">
    <location>
        <begin position="840"/>
        <end position="853"/>
    </location>
</feature>
<dbReference type="GO" id="GO:0031297">
    <property type="term" value="P:replication fork processing"/>
    <property type="evidence" value="ECO:0007669"/>
    <property type="project" value="TreeGrafter"/>
</dbReference>
<feature type="repeat" description="TPR" evidence="6">
    <location>
        <begin position="241"/>
        <end position="274"/>
    </location>
</feature>
<accession>A0A0V1FM80</accession>
<dbReference type="InterPro" id="IPR052311">
    <property type="entry name" value="MMS22L-TONSL_complex_comp"/>
</dbReference>
<feature type="compositionally biased region" description="Basic residues" evidence="8">
    <location>
        <begin position="510"/>
        <end position="519"/>
    </location>
</feature>
<dbReference type="Gene3D" id="3.80.10.10">
    <property type="entry name" value="Ribonuclease Inhibitor"/>
    <property type="match status" value="1"/>
</dbReference>
<keyword evidence="2" id="KW-0433">Leucine-rich repeat</keyword>
<evidence type="ECO:0000313" key="10">
    <source>
        <dbReference type="Proteomes" id="UP000054995"/>
    </source>
</evidence>
<evidence type="ECO:0000256" key="8">
    <source>
        <dbReference type="SAM" id="MobiDB-lite"/>
    </source>
</evidence>
<sequence>MKSLFKEKQELEKAKLKAKSEGDLGEAACCCRTLGSIYEEKEDYEAALSQYQEELEIVSNDLDCAIAHRSIGECLMNLERFEEAIPEVEAYRTLSEKIGNEYQLQLAYHVIGSLYFRWADVEHILQSPLIRRDYILKAYKAFETSLRLCQTSKDVSNMTVRKAAVHLQLGLVQMDLKEFKNAAEHFEAVIELQPTDTDAVRTAIAQLIDVHCKLGCFRTALKYALQLISKDQSKSNRNNILDSLVTCGHVYIDLEDFKNATTVFNKALKVKCSNGALKRSCKKWLREVAKLQELFDKCNATGQNTEEKYAVYEQMADTFADALSSGEYKHYTLAIKYYKEMLNSAIMLGKDPYLCYVSIARTYEDIEDYDKAVEYLKLVMEYEKESPSEQGQTLLSIAVLMEKRNSSFHLVNDAYNAASIVAEKSVDNSLLSNVYHDWFFYLKANKNAVDFDYEQFEQVAKRWDGLEAFYNDQVDNPSKMEVGDDSADNCEMTSSENESPSSYELERSQSQKRRKKQFGKPKTNLLGETDLHVACIKNKLNTVHSLLKKVRNNFFQIQVLHYFKDITCVNKKGHPVNVFDNAGWTPLHEAANRGFTSVIQILIENGADLNIRGCQQLTAAMDAAVNGHLDAVLLLLNHGADVNLLDEQGLSLLYYLCDWEKDNKDELQSDCEIQATFNRVKSKVLEMMDADLAKEQLKIRNPLKRKRHLNDQTNEDISNEAKFIKDKKCVLFGVDEEEEINFDQPGGGKKAYLSALKSLGSRAKRVKVTSIDQEQATTSSAAYAGLVTEDEFKIAETFFVDDNDQPIKMQESRKQCFSTTDRRLKNNNSRTSGMNRKFHKESACEIDRQRSDADASQTSSAWDVKKVNENNTRKIEESSSCWKFDEGLTELYSEDGQSSVEESDDNELQETESTLCQSVIYLKINVDGWNCAVPISKEDHSKDVKWLTEEIATRYAIRHYHKPILILCTEDGAELCETDSIQVVISAKLKLQCRIVDWNEVPTAATYKQLCESVNMPVCETILEALRLADESGKLVCDNFSLDDETAPYVFESILFSKLSVLDMSCNTLSKECMIELGNVLICMSNLISLSLSCCSLTSDHLSFLAQTLQEHSLQNLHHLDLSFNILGDGCTVSLMQLLCQCPKLRSLDLRGVGLTNNFQILPQHNWPKFALDSLNLQYNAIDEPVINFFLTVFTPMKKLQLCCELNNTQRSVESCFPILSNFELMTDLQLTNVNLGFCFRQFVEMLPKLKSLCSLDVSLNKLSVENFTTLLDVMVKHCPVLVSVDFDGNEPNAFEQEPFRIALKLALFQKQKSIQFLRLTCKLHLESTDYEEMIEMWRQRWNKRSVVQQLHSQLTLTIF</sequence>
<feature type="repeat" description="ANK" evidence="5">
    <location>
        <begin position="615"/>
        <end position="647"/>
    </location>
</feature>
<feature type="repeat" description="ANK" evidence="5">
    <location>
        <begin position="582"/>
        <end position="614"/>
    </location>
</feature>
<evidence type="ECO:0000256" key="6">
    <source>
        <dbReference type="PROSITE-ProRule" id="PRU00339"/>
    </source>
</evidence>
<dbReference type="PROSITE" id="PS50088">
    <property type="entry name" value="ANK_REPEAT"/>
    <property type="match status" value="2"/>
</dbReference>
<dbReference type="PRINTS" id="PR01415">
    <property type="entry name" value="ANKYRIN"/>
</dbReference>
<keyword evidence="5" id="KW-0040">ANK repeat</keyword>
<feature type="region of interest" description="Disordered" evidence="8">
    <location>
        <begin position="475"/>
        <end position="523"/>
    </location>
</feature>